<dbReference type="EMBL" id="JABXBU010002072">
    <property type="protein sequence ID" value="KAF8778613.1"/>
    <property type="molecule type" value="Genomic_DNA"/>
</dbReference>
<comment type="caution">
    <text evidence="1">The sequence shown here is derived from an EMBL/GenBank/DDBJ whole genome shotgun (WGS) entry which is preliminary data.</text>
</comment>
<dbReference type="Proteomes" id="UP000807504">
    <property type="component" value="Unassembled WGS sequence"/>
</dbReference>
<accession>A0A8T0ERP5</accession>
<sequence>MRLGNILFKQKGAARPKVQALVSAVKTKKSRSPKPQINVFDDIRQTVAGGLSFLHRLWGLKRPKIRSTSPHLSNQQPVEYFARSSNLIFQDETFRLHRCRSNGSLASHDT</sequence>
<evidence type="ECO:0000313" key="2">
    <source>
        <dbReference type="Proteomes" id="UP000807504"/>
    </source>
</evidence>
<reference evidence="1" key="2">
    <citation type="submission" date="2020-06" db="EMBL/GenBank/DDBJ databases">
        <authorList>
            <person name="Sheffer M."/>
        </authorList>
    </citation>
    <scope>NUCLEOTIDE SEQUENCE</scope>
</reference>
<protein>
    <submittedName>
        <fullName evidence="1">Uncharacterized protein</fullName>
    </submittedName>
</protein>
<keyword evidence="2" id="KW-1185">Reference proteome</keyword>
<proteinExistence type="predicted"/>
<evidence type="ECO:0000313" key="1">
    <source>
        <dbReference type="EMBL" id="KAF8778613.1"/>
    </source>
</evidence>
<dbReference type="AlphaFoldDB" id="A0A8T0ERP5"/>
<gene>
    <name evidence="1" type="ORF">HNY73_015316</name>
</gene>
<organism evidence="1 2">
    <name type="scientific">Argiope bruennichi</name>
    <name type="common">Wasp spider</name>
    <name type="synonym">Aranea bruennichi</name>
    <dbReference type="NCBI Taxonomy" id="94029"/>
    <lineage>
        <taxon>Eukaryota</taxon>
        <taxon>Metazoa</taxon>
        <taxon>Ecdysozoa</taxon>
        <taxon>Arthropoda</taxon>
        <taxon>Chelicerata</taxon>
        <taxon>Arachnida</taxon>
        <taxon>Araneae</taxon>
        <taxon>Araneomorphae</taxon>
        <taxon>Entelegynae</taxon>
        <taxon>Araneoidea</taxon>
        <taxon>Araneidae</taxon>
        <taxon>Argiope</taxon>
    </lineage>
</organism>
<name>A0A8T0ERP5_ARGBR</name>
<reference evidence="1" key="1">
    <citation type="journal article" date="2020" name="bioRxiv">
        <title>Chromosome-level reference genome of the European wasp spider Argiope bruennichi: a resource for studies on range expansion and evolutionary adaptation.</title>
        <authorList>
            <person name="Sheffer M.M."/>
            <person name="Hoppe A."/>
            <person name="Krehenwinkel H."/>
            <person name="Uhl G."/>
            <person name="Kuss A.W."/>
            <person name="Jensen L."/>
            <person name="Jensen C."/>
            <person name="Gillespie R.G."/>
            <person name="Hoff K.J."/>
            <person name="Prost S."/>
        </authorList>
    </citation>
    <scope>NUCLEOTIDE SEQUENCE</scope>
</reference>